<protein>
    <submittedName>
        <fullName evidence="1">Uncharacterized protein</fullName>
    </submittedName>
</protein>
<accession>A0A0F9CWW9</accession>
<name>A0A0F9CWW9_9ZZZZ</name>
<proteinExistence type="predicted"/>
<gene>
    <name evidence="1" type="ORF">LCGC14_2350170</name>
</gene>
<dbReference type="EMBL" id="LAZR01034198">
    <property type="protein sequence ID" value="KKL45986.1"/>
    <property type="molecule type" value="Genomic_DNA"/>
</dbReference>
<organism evidence="1">
    <name type="scientific">marine sediment metagenome</name>
    <dbReference type="NCBI Taxonomy" id="412755"/>
    <lineage>
        <taxon>unclassified sequences</taxon>
        <taxon>metagenomes</taxon>
        <taxon>ecological metagenomes</taxon>
    </lineage>
</organism>
<comment type="caution">
    <text evidence="1">The sequence shown here is derived from an EMBL/GenBank/DDBJ whole genome shotgun (WGS) entry which is preliminary data.</text>
</comment>
<sequence length="29" mass="3280">VAFIIGLWIAEGSICSDGRVVRWTFNIKK</sequence>
<feature type="non-terminal residue" evidence="1">
    <location>
        <position position="1"/>
    </location>
</feature>
<dbReference type="AlphaFoldDB" id="A0A0F9CWW9"/>
<evidence type="ECO:0000313" key="1">
    <source>
        <dbReference type="EMBL" id="KKL45986.1"/>
    </source>
</evidence>
<reference evidence="1" key="1">
    <citation type="journal article" date="2015" name="Nature">
        <title>Complex archaea that bridge the gap between prokaryotes and eukaryotes.</title>
        <authorList>
            <person name="Spang A."/>
            <person name="Saw J.H."/>
            <person name="Jorgensen S.L."/>
            <person name="Zaremba-Niedzwiedzka K."/>
            <person name="Martijn J."/>
            <person name="Lind A.E."/>
            <person name="van Eijk R."/>
            <person name="Schleper C."/>
            <person name="Guy L."/>
            <person name="Ettema T.J."/>
        </authorList>
    </citation>
    <scope>NUCLEOTIDE SEQUENCE</scope>
</reference>